<evidence type="ECO:0000256" key="7">
    <source>
        <dbReference type="ARBA" id="ARBA00022989"/>
    </source>
</evidence>
<comment type="similarity">
    <text evidence="2 10">Belongs to the ExbD/TolR family.</text>
</comment>
<evidence type="ECO:0000256" key="8">
    <source>
        <dbReference type="ARBA" id="ARBA00023136"/>
    </source>
</evidence>
<dbReference type="OrthoDB" id="9798629at2"/>
<reference evidence="12 13" key="1">
    <citation type="journal article" date="2011" name="Stand. Genomic Sci.">
        <title>Complete genome sequence of the acetate-degrading sulfate reducer Desulfobacca acetoxidans type strain (ASRB2).</title>
        <authorList>
            <person name="Goker M."/>
            <person name="Teshima H."/>
            <person name="Lapidus A."/>
            <person name="Nolan M."/>
            <person name="Lucas S."/>
            <person name="Hammon N."/>
            <person name="Deshpande S."/>
            <person name="Cheng J.F."/>
            <person name="Tapia R."/>
            <person name="Han C."/>
            <person name="Goodwin L."/>
            <person name="Pitluck S."/>
            <person name="Huntemann M."/>
            <person name="Liolios K."/>
            <person name="Ivanova N."/>
            <person name="Pagani I."/>
            <person name="Mavromatis K."/>
            <person name="Ovchinikova G."/>
            <person name="Pati A."/>
            <person name="Chen A."/>
            <person name="Palaniappan K."/>
            <person name="Land M."/>
            <person name="Hauser L."/>
            <person name="Brambilla E.M."/>
            <person name="Rohde M."/>
            <person name="Spring S."/>
            <person name="Detter J.C."/>
            <person name="Woyke T."/>
            <person name="Bristow J."/>
            <person name="Eisen J.A."/>
            <person name="Markowitz V."/>
            <person name="Hugenholtz P."/>
            <person name="Kyrpides N.C."/>
            <person name="Klenk H.P."/>
        </authorList>
    </citation>
    <scope>NUCLEOTIDE SEQUENCE [LARGE SCALE GENOMIC DNA]</scope>
    <source>
        <strain evidence="13">ATCC 700848 / DSM 11109 / ASRB2</strain>
    </source>
</reference>
<dbReference type="KEGG" id="dao:Desac_2133"/>
<keyword evidence="4" id="KW-0997">Cell inner membrane</keyword>
<keyword evidence="7 11" id="KW-1133">Transmembrane helix</keyword>
<dbReference type="GO" id="GO:0022857">
    <property type="term" value="F:transmembrane transporter activity"/>
    <property type="evidence" value="ECO:0007669"/>
    <property type="project" value="InterPro"/>
</dbReference>
<evidence type="ECO:0000313" key="12">
    <source>
        <dbReference type="EMBL" id="AEB09962.1"/>
    </source>
</evidence>
<keyword evidence="6 10" id="KW-0812">Transmembrane</keyword>
<dbReference type="Proteomes" id="UP000000483">
    <property type="component" value="Chromosome"/>
</dbReference>
<evidence type="ECO:0000256" key="11">
    <source>
        <dbReference type="SAM" id="Phobius"/>
    </source>
</evidence>
<keyword evidence="13" id="KW-1185">Reference proteome</keyword>
<dbReference type="NCBIfam" id="TIGR02801">
    <property type="entry name" value="tolR"/>
    <property type="match status" value="1"/>
</dbReference>
<comment type="subcellular location">
    <subcellularLocation>
        <location evidence="1">Cell membrane</location>
        <topology evidence="1">Single-pass membrane protein</topology>
    </subcellularLocation>
    <subcellularLocation>
        <location evidence="10">Cell membrane</location>
        <topology evidence="10">Single-pass type II membrane protein</topology>
    </subcellularLocation>
</comment>
<keyword evidence="10" id="KW-0653">Protein transport</keyword>
<accession>F2ND96</accession>
<proteinExistence type="inferred from homology"/>
<gene>
    <name evidence="12" type="ordered locus">Desac_2133</name>
</gene>
<dbReference type="InterPro" id="IPR003400">
    <property type="entry name" value="ExbD"/>
</dbReference>
<name>F2ND96_DESAR</name>
<evidence type="ECO:0000313" key="13">
    <source>
        <dbReference type="Proteomes" id="UP000000483"/>
    </source>
</evidence>
<dbReference type="InterPro" id="IPR014168">
    <property type="entry name" value="Tol-Pal_TolR"/>
</dbReference>
<dbReference type="HOGENOM" id="CLU_085305_1_3_7"/>
<dbReference type="eggNOG" id="COG0848">
    <property type="taxonomic scope" value="Bacteria"/>
</dbReference>
<evidence type="ECO:0000256" key="5">
    <source>
        <dbReference type="ARBA" id="ARBA00022618"/>
    </source>
</evidence>
<dbReference type="GO" id="GO:0005886">
    <property type="term" value="C:plasma membrane"/>
    <property type="evidence" value="ECO:0007669"/>
    <property type="project" value="UniProtKB-SubCell"/>
</dbReference>
<dbReference type="PANTHER" id="PTHR30558">
    <property type="entry name" value="EXBD MEMBRANE COMPONENT OF PMF-DRIVEN MACROMOLECULE IMPORT SYSTEM"/>
    <property type="match status" value="1"/>
</dbReference>
<dbReference type="GO" id="GO:0051301">
    <property type="term" value="P:cell division"/>
    <property type="evidence" value="ECO:0007669"/>
    <property type="project" value="UniProtKB-KW"/>
</dbReference>
<dbReference type="PANTHER" id="PTHR30558:SF7">
    <property type="entry name" value="TOL-PAL SYSTEM PROTEIN TOLR"/>
    <property type="match status" value="1"/>
</dbReference>
<dbReference type="STRING" id="880072.Desac_2133"/>
<dbReference type="GO" id="GO:0015031">
    <property type="term" value="P:protein transport"/>
    <property type="evidence" value="ECO:0007669"/>
    <property type="project" value="UniProtKB-KW"/>
</dbReference>
<reference evidence="13" key="2">
    <citation type="submission" date="2011-03" db="EMBL/GenBank/DDBJ databases">
        <title>The complete genome of Desulfobacca acetoxidans DSM 11109.</title>
        <authorList>
            <consortium name="US DOE Joint Genome Institute (JGI-PGF)"/>
            <person name="Lucas S."/>
            <person name="Copeland A."/>
            <person name="Lapidus A."/>
            <person name="Bruce D."/>
            <person name="Goodwin L."/>
            <person name="Pitluck S."/>
            <person name="Peters L."/>
            <person name="Kyrpides N."/>
            <person name="Mavromatis K."/>
            <person name="Ivanova N."/>
            <person name="Ovchinnikova G."/>
            <person name="Teshima H."/>
            <person name="Detter J.C."/>
            <person name="Han C."/>
            <person name="Land M."/>
            <person name="Hauser L."/>
            <person name="Markowitz V."/>
            <person name="Cheng J.-F."/>
            <person name="Hugenholtz P."/>
            <person name="Woyke T."/>
            <person name="Wu D."/>
            <person name="Spring S."/>
            <person name="Schueler E."/>
            <person name="Brambilla E."/>
            <person name="Klenk H.-P."/>
            <person name="Eisen J.A."/>
        </authorList>
    </citation>
    <scope>NUCLEOTIDE SEQUENCE [LARGE SCALE GENOMIC DNA]</scope>
    <source>
        <strain evidence="13">ATCC 700848 / DSM 11109 / ASRB2</strain>
    </source>
</reference>
<evidence type="ECO:0000256" key="10">
    <source>
        <dbReference type="RuleBase" id="RU003879"/>
    </source>
</evidence>
<dbReference type="Gene3D" id="3.30.420.270">
    <property type="match status" value="1"/>
</dbReference>
<sequence>MGMSGGSSNGPMSDINVTPLVDVMLVLLVIFMVTAPMMTTGLDVNLPQAQSGTLDETRPPIIVSVSGQSDILVNDRRTSLAELGGVIVQEKKAQTNPQVLLKADRSVPYGLVVQVMGALKAVGVEKLGMVTESPAAPTGG</sequence>
<organism evidence="12 13">
    <name type="scientific">Desulfobacca acetoxidans (strain ATCC 700848 / DSM 11109 / ASRB2)</name>
    <dbReference type="NCBI Taxonomy" id="880072"/>
    <lineage>
        <taxon>Bacteria</taxon>
        <taxon>Pseudomonadati</taxon>
        <taxon>Thermodesulfobacteriota</taxon>
        <taxon>Desulfobaccia</taxon>
        <taxon>Desulfobaccales</taxon>
        <taxon>Desulfobaccaceae</taxon>
        <taxon>Desulfobacca</taxon>
    </lineage>
</organism>
<dbReference type="AlphaFoldDB" id="F2ND96"/>
<evidence type="ECO:0000256" key="2">
    <source>
        <dbReference type="ARBA" id="ARBA00005811"/>
    </source>
</evidence>
<evidence type="ECO:0000256" key="6">
    <source>
        <dbReference type="ARBA" id="ARBA00022692"/>
    </source>
</evidence>
<keyword evidence="3" id="KW-1003">Cell membrane</keyword>
<protein>
    <submittedName>
        <fullName evidence="12">Protein TolR</fullName>
    </submittedName>
</protein>
<dbReference type="EMBL" id="CP002629">
    <property type="protein sequence ID" value="AEB09962.1"/>
    <property type="molecule type" value="Genomic_DNA"/>
</dbReference>
<keyword evidence="10" id="KW-0813">Transport</keyword>
<evidence type="ECO:0000256" key="9">
    <source>
        <dbReference type="ARBA" id="ARBA00023306"/>
    </source>
</evidence>
<feature type="transmembrane region" description="Helical" evidence="11">
    <location>
        <begin position="20"/>
        <end position="38"/>
    </location>
</feature>
<dbReference type="Pfam" id="PF02472">
    <property type="entry name" value="ExbD"/>
    <property type="match status" value="1"/>
</dbReference>
<dbReference type="RefSeq" id="WP_013707071.1">
    <property type="nucleotide sequence ID" value="NC_015388.1"/>
</dbReference>
<keyword evidence="5" id="KW-0132">Cell division</keyword>
<keyword evidence="9" id="KW-0131">Cell cycle</keyword>
<keyword evidence="8 11" id="KW-0472">Membrane</keyword>
<evidence type="ECO:0000256" key="1">
    <source>
        <dbReference type="ARBA" id="ARBA00004162"/>
    </source>
</evidence>
<evidence type="ECO:0000256" key="3">
    <source>
        <dbReference type="ARBA" id="ARBA00022475"/>
    </source>
</evidence>
<evidence type="ECO:0000256" key="4">
    <source>
        <dbReference type="ARBA" id="ARBA00022519"/>
    </source>
</evidence>